<organism evidence="2 3">
    <name type="scientific">Rhinopithecimicrobium faecis</name>
    <dbReference type="NCBI Taxonomy" id="2820698"/>
    <lineage>
        <taxon>Bacteria</taxon>
        <taxon>Pseudomonadati</taxon>
        <taxon>Bacteroidota</taxon>
        <taxon>Sphingobacteriia</taxon>
        <taxon>Sphingobacteriales</taxon>
        <taxon>Sphingobacteriaceae</taxon>
        <taxon>Rhinopithecimicrobium</taxon>
    </lineage>
</organism>
<feature type="signal peptide" evidence="1">
    <location>
        <begin position="1"/>
        <end position="20"/>
    </location>
</feature>
<dbReference type="EMBL" id="JAGKSB010000003">
    <property type="protein sequence ID" value="MBP3942703.1"/>
    <property type="molecule type" value="Genomic_DNA"/>
</dbReference>
<evidence type="ECO:0000313" key="3">
    <source>
        <dbReference type="Proteomes" id="UP000679691"/>
    </source>
</evidence>
<dbReference type="RefSeq" id="WP_353546185.1">
    <property type="nucleotide sequence ID" value="NZ_JAGKSB010000003.1"/>
</dbReference>
<proteinExistence type="predicted"/>
<accession>A0A8T4H8K4</accession>
<name>A0A8T4H8K4_9SPHI</name>
<sequence>MKIFCTFLAAFLLVNFHAFAQDKTWQIELKPQGAVSESYLAIAKENSPEFSNDYISPFLAGNKPSSIAVILTKGQAKTTMDRLIQHFNYTTKKFYSYHLGDDVILGDSISKVFEPAKEGNLLSDGPNFVLINKLSDTKEIAGYSCNLTELEVGIPYDGSLKVKLWHTTALPSYTLTQLPFLEFVEGAVLGIELLPFDRPDVGYFAEQVKTIPSTPTNFELPKDMDILEMEDLLSSVDDSIEAEDYSTIFPLAAGYRYHYTEDANYGPVFSIQDSNGKAVLEGTFYSLEKIGEDCALLMNTDNKFWLIDPSVKLRNKDSFDQVYALGNNNLVFVNGENSGVLTNTGEYLIQHIAEIDYIQDGKYIFKRDGKYGILSEDAVELLKPTFTELNMPYGDPEKALSINYQLPGKATQNTSIEAFFKLFKLD</sequence>
<keyword evidence="1" id="KW-0732">Signal</keyword>
<dbReference type="Proteomes" id="UP000679691">
    <property type="component" value="Unassembled WGS sequence"/>
</dbReference>
<feature type="chain" id="PRO_5035929531" description="GLPGLI family protein" evidence="1">
    <location>
        <begin position="21"/>
        <end position="426"/>
    </location>
</feature>
<comment type="caution">
    <text evidence="2">The sequence shown here is derived from an EMBL/GenBank/DDBJ whole genome shotgun (WGS) entry which is preliminary data.</text>
</comment>
<keyword evidence="3" id="KW-1185">Reference proteome</keyword>
<protein>
    <recommendedName>
        <fullName evidence="4">GLPGLI family protein</fullName>
    </recommendedName>
</protein>
<evidence type="ECO:0008006" key="4">
    <source>
        <dbReference type="Google" id="ProtNLM"/>
    </source>
</evidence>
<gene>
    <name evidence="2" type="ORF">J5U18_03845</name>
</gene>
<dbReference type="AlphaFoldDB" id="A0A8T4H8K4"/>
<reference evidence="2" key="1">
    <citation type="submission" date="2021-03" db="EMBL/GenBank/DDBJ databases">
        <authorList>
            <person name="Lu T."/>
            <person name="Wang Q."/>
            <person name="Han X."/>
        </authorList>
    </citation>
    <scope>NUCLEOTIDE SEQUENCE</scope>
    <source>
        <strain evidence="2">WQ 2009</strain>
    </source>
</reference>
<evidence type="ECO:0000256" key="1">
    <source>
        <dbReference type="SAM" id="SignalP"/>
    </source>
</evidence>
<evidence type="ECO:0000313" key="2">
    <source>
        <dbReference type="EMBL" id="MBP3942703.1"/>
    </source>
</evidence>